<keyword evidence="2" id="KW-1185">Reference proteome</keyword>
<reference evidence="1" key="1">
    <citation type="submission" date="2023-10" db="EMBL/GenBank/DDBJ databases">
        <authorList>
            <person name="Chen Y."/>
            <person name="Shah S."/>
            <person name="Dougan E. K."/>
            <person name="Thang M."/>
            <person name="Chan C."/>
        </authorList>
    </citation>
    <scope>NUCLEOTIDE SEQUENCE [LARGE SCALE GENOMIC DNA]</scope>
</reference>
<proteinExistence type="predicted"/>
<name>A0ABN9QV21_9DINO</name>
<gene>
    <name evidence="1" type="ORF">PCOR1329_LOCUS14794</name>
</gene>
<evidence type="ECO:0000313" key="1">
    <source>
        <dbReference type="EMBL" id="CAK0809572.1"/>
    </source>
</evidence>
<protein>
    <submittedName>
        <fullName evidence="1">Uncharacterized protein</fullName>
    </submittedName>
</protein>
<dbReference type="Proteomes" id="UP001189429">
    <property type="component" value="Unassembled WGS sequence"/>
</dbReference>
<organism evidence="1 2">
    <name type="scientific">Prorocentrum cordatum</name>
    <dbReference type="NCBI Taxonomy" id="2364126"/>
    <lineage>
        <taxon>Eukaryota</taxon>
        <taxon>Sar</taxon>
        <taxon>Alveolata</taxon>
        <taxon>Dinophyceae</taxon>
        <taxon>Prorocentrales</taxon>
        <taxon>Prorocentraceae</taxon>
        <taxon>Prorocentrum</taxon>
    </lineage>
</organism>
<dbReference type="EMBL" id="CAUYUJ010004446">
    <property type="protein sequence ID" value="CAK0809572.1"/>
    <property type="molecule type" value="Genomic_DNA"/>
</dbReference>
<comment type="caution">
    <text evidence="1">The sequence shown here is derived from an EMBL/GenBank/DDBJ whole genome shotgun (WGS) entry which is preliminary data.</text>
</comment>
<evidence type="ECO:0000313" key="2">
    <source>
        <dbReference type="Proteomes" id="UP001189429"/>
    </source>
</evidence>
<sequence length="585" mass="63587">MIFHFPRERNPAIESLKSAGLIATNLQFVDMGAYLGIRIGLNDFADSWRLPALEPCVFAPGFGPRELRVPVQKTAGGRRVAEHRQQRPPKAAAEAAVSLGVRASRLEAPLEAPGDPAAAGTSRLDLVIHVTAEARAAGRPTAAAGLSLPAWGVVERLAVAASLPQRRPALAHLPGHLSPISLAAESHKSLQELSFQGQRIRTLGARWAELAGPGALGRPPALRVGPAGSVPIYNVDLHGDASLGTSELQRYYAVCREATGLHVTTSCFTSWRQQRKTNAHGKVIPTVRLSPASPLTSRVFFFDDNLELDGFEGSSGICSLRDVQSGEFVDFAVGRNGFQLGRAGRHTAILHISGGEFNSVLVKANILDAIEDPDYFTRIVEEYSAPGEKAVVFMDVNSTIVCNDSVQSKDLSASLLSTMFELMELSPRTGFEFAWGACPPVHVQKNQSLKKLVKDLTASNIDAYRSFFSEATCCGFMSTLLPYADIRWSDALETLGVDDFIGMFNEYMGTISGGIDSNGITRSWFRCFDALSREHALMLNSFGVDTRKVILATSSDESDVTQIVVNYELWDKRDVEKFEKQFCAP</sequence>
<accession>A0ABN9QV21</accession>